<dbReference type="Gene3D" id="1.10.287.70">
    <property type="match status" value="1"/>
</dbReference>
<dbReference type="AlphaFoldDB" id="X5HKK2"/>
<dbReference type="HOGENOM" id="CLU_044071_0_0_5"/>
<dbReference type="InterPro" id="IPR033945">
    <property type="entry name" value="Cyt_c_oxase_su3_dom"/>
</dbReference>
<evidence type="ECO:0000256" key="6">
    <source>
        <dbReference type="ARBA" id="ARBA00022989"/>
    </source>
</evidence>
<dbReference type="Pfam" id="PF00510">
    <property type="entry name" value="COX3"/>
    <property type="match status" value="1"/>
</dbReference>
<evidence type="ECO:0000256" key="11">
    <source>
        <dbReference type="SAM" id="Phobius"/>
    </source>
</evidence>
<feature type="transmembrane region" description="Helical" evidence="11">
    <location>
        <begin position="138"/>
        <end position="158"/>
    </location>
</feature>
<keyword evidence="6 11" id="KW-1133">Transmembrane helix</keyword>
<dbReference type="PANTHER" id="PTHR11403">
    <property type="entry name" value="CYTOCHROME C OXIDASE SUBUNIT III"/>
    <property type="match status" value="1"/>
</dbReference>
<evidence type="ECO:0000256" key="5">
    <source>
        <dbReference type="ARBA" id="ARBA00022967"/>
    </source>
</evidence>
<dbReference type="RefSeq" id="WP_038559791.1">
    <property type="nucleotide sequence ID" value="NZ_CP007481.1"/>
</dbReference>
<dbReference type="EMBL" id="CP007481">
    <property type="protein sequence ID" value="AHX11574.1"/>
    <property type="molecule type" value="Genomic_DNA"/>
</dbReference>
<gene>
    <name evidence="13" type="ORF">NHE_0639</name>
</gene>
<keyword evidence="14" id="KW-1185">Reference proteome</keyword>
<dbReference type="Proteomes" id="UP000023755">
    <property type="component" value="Chromosome"/>
</dbReference>
<dbReference type="GO" id="GO:0019646">
    <property type="term" value="P:aerobic electron transport chain"/>
    <property type="evidence" value="ECO:0007669"/>
    <property type="project" value="InterPro"/>
</dbReference>
<comment type="subcellular location">
    <subcellularLocation>
        <location evidence="10">Cell membrane</location>
        <topology evidence="10">Multi-pass membrane protein</topology>
    </subcellularLocation>
    <subcellularLocation>
        <location evidence="1">Membrane</location>
        <topology evidence="1">Multi-pass membrane protein</topology>
    </subcellularLocation>
</comment>
<keyword evidence="4 10" id="KW-0812">Transmembrane</keyword>
<proteinExistence type="inferred from homology"/>
<comment type="similarity">
    <text evidence="2 10">Belongs to the cytochrome c oxidase subunit 3 family.</text>
</comment>
<dbReference type="SUPFAM" id="SSF81452">
    <property type="entry name" value="Cytochrome c oxidase subunit III-like"/>
    <property type="match status" value="1"/>
</dbReference>
<keyword evidence="7 11" id="KW-0472">Membrane</keyword>
<organism evidence="13 14">
    <name type="scientific">Neorickettsia helminthoeca str. Oregon</name>
    <dbReference type="NCBI Taxonomy" id="1286528"/>
    <lineage>
        <taxon>Bacteria</taxon>
        <taxon>Pseudomonadati</taxon>
        <taxon>Pseudomonadota</taxon>
        <taxon>Alphaproteobacteria</taxon>
        <taxon>Rickettsiales</taxon>
        <taxon>Anaplasmataceae</taxon>
        <taxon>Neorickettsia</taxon>
    </lineage>
</organism>
<dbReference type="InterPro" id="IPR013833">
    <property type="entry name" value="Cyt_c_oxidase_su3_a-hlx"/>
</dbReference>
<dbReference type="InterPro" id="IPR024791">
    <property type="entry name" value="Cyt_c/ubiquinol_Oxase_su3"/>
</dbReference>
<dbReference type="GO" id="GO:0004129">
    <property type="term" value="F:cytochrome-c oxidase activity"/>
    <property type="evidence" value="ECO:0007669"/>
    <property type="project" value="UniProtKB-EC"/>
</dbReference>
<dbReference type="STRING" id="1286528.NHE_0639"/>
<feature type="domain" description="Heme-copper oxidase subunit III family profile" evidence="12">
    <location>
        <begin position="2"/>
        <end position="272"/>
    </location>
</feature>
<evidence type="ECO:0000259" key="12">
    <source>
        <dbReference type="PROSITE" id="PS50253"/>
    </source>
</evidence>
<reference evidence="13 14" key="1">
    <citation type="submission" date="2014-03" db="EMBL/GenBank/DDBJ databases">
        <title>Sequencing and Comparison of Genomes and Transcriptome Profiles of Human Ehrlichiosis Agents.</title>
        <authorList>
            <person name="Lin M."/>
            <person name="Daugherty S.C."/>
            <person name="Nagaraj S."/>
            <person name="Cheng Z."/>
            <person name="Xiong Q."/>
            <person name="Lin F.-Y."/>
            <person name="Sengamalay N."/>
            <person name="Ott S."/>
            <person name="Godinez A."/>
            <person name="Tallon L.J."/>
            <person name="Sadzewicz L."/>
            <person name="Fraser C.M."/>
            <person name="Dunning Hotopp J.C."/>
            <person name="Rikihisa Y."/>
        </authorList>
    </citation>
    <scope>NUCLEOTIDE SEQUENCE [LARGE SCALE GENOMIC DNA]</scope>
    <source>
        <strain evidence="13 14">Oregon</strain>
    </source>
</reference>
<keyword evidence="5" id="KW-1278">Translocase</keyword>
<evidence type="ECO:0000256" key="9">
    <source>
        <dbReference type="ARBA" id="ARBA00031625"/>
    </source>
</evidence>
<evidence type="ECO:0000256" key="3">
    <source>
        <dbReference type="ARBA" id="ARBA00012949"/>
    </source>
</evidence>
<dbReference type="InterPro" id="IPR035973">
    <property type="entry name" value="Cyt_c_oxidase_su3-like_sf"/>
</dbReference>
<dbReference type="Gene3D" id="1.20.120.80">
    <property type="entry name" value="Cytochrome c oxidase, subunit III, four-helix bundle"/>
    <property type="match status" value="1"/>
</dbReference>
<evidence type="ECO:0000256" key="8">
    <source>
        <dbReference type="ARBA" id="ARBA00031400"/>
    </source>
</evidence>
<evidence type="ECO:0000256" key="7">
    <source>
        <dbReference type="ARBA" id="ARBA00023136"/>
    </source>
</evidence>
<evidence type="ECO:0000256" key="4">
    <source>
        <dbReference type="ARBA" id="ARBA00022692"/>
    </source>
</evidence>
<dbReference type="FunFam" id="1.20.120.80:FF:000003">
    <property type="entry name" value="Cytochrome c oxidase subunit 3"/>
    <property type="match status" value="1"/>
</dbReference>
<dbReference type="InterPro" id="IPR000298">
    <property type="entry name" value="Cyt_c_oxidase-like_su3"/>
</dbReference>
<feature type="transmembrane region" description="Helical" evidence="11">
    <location>
        <begin position="79"/>
        <end position="102"/>
    </location>
</feature>
<feature type="transmembrane region" description="Helical" evidence="11">
    <location>
        <begin position="251"/>
        <end position="270"/>
    </location>
</feature>
<dbReference type="PROSITE" id="PS50253">
    <property type="entry name" value="COX3"/>
    <property type="match status" value="1"/>
</dbReference>
<feature type="transmembrane region" description="Helical" evidence="11">
    <location>
        <begin position="38"/>
        <end position="58"/>
    </location>
</feature>
<dbReference type="OrthoDB" id="9810850at2"/>
<name>X5HKK2_9RICK</name>
<evidence type="ECO:0000256" key="10">
    <source>
        <dbReference type="RuleBase" id="RU003376"/>
    </source>
</evidence>
<dbReference type="GO" id="GO:0005886">
    <property type="term" value="C:plasma membrane"/>
    <property type="evidence" value="ECO:0007669"/>
    <property type="project" value="UniProtKB-SubCell"/>
</dbReference>
<dbReference type="PROSITE" id="PS51257">
    <property type="entry name" value="PROKAR_LIPOPROTEIN"/>
    <property type="match status" value="1"/>
</dbReference>
<protein>
    <recommendedName>
        <fullName evidence="3">cytochrome-c oxidase</fullName>
        <ecNumber evidence="3">7.1.1.9</ecNumber>
    </recommendedName>
    <alternativeName>
        <fullName evidence="8">Cytochrome aa3 subunit 3</fullName>
    </alternativeName>
    <alternativeName>
        <fullName evidence="9">Cytochrome c oxidase polypeptide III</fullName>
    </alternativeName>
</protein>
<accession>X5HKK2</accession>
<evidence type="ECO:0000313" key="14">
    <source>
        <dbReference type="Proteomes" id="UP000023755"/>
    </source>
</evidence>
<feature type="transmembrane region" description="Helical" evidence="11">
    <location>
        <begin position="170"/>
        <end position="189"/>
    </location>
</feature>
<dbReference type="CDD" id="cd01665">
    <property type="entry name" value="Cyt_c_Oxidase_III"/>
    <property type="match status" value="1"/>
</dbReference>
<sequence length="274" mass="31392">MSKTSFHILDPSPWPIFTSAASCGVVTSAAFLMRSSPYSGLSFFSFLFLLLLCLFCWWRDVVSEGIVDKAHNPLVRRGLRIGMILLIFSEVMFFFAFFWSLFKAWLDPAYVMDGPWPTTRLTWPGEGITVLNPWNIPFLNTMILLLSGATMTWAHYSVLKSDNKSVVRGLLYTMLLGLVFTCLQGYEYYHATFSLSEEGYKAIYSSNFYLATGFHGLHVIIGTIFIAVCLFRAKAGQFTPENHLGLEFATWYWHFVDVVWLFLFTILYWLSTVI</sequence>
<dbReference type="EC" id="7.1.1.9" evidence="3"/>
<evidence type="ECO:0000256" key="2">
    <source>
        <dbReference type="ARBA" id="ARBA00010581"/>
    </source>
</evidence>
<feature type="transmembrane region" description="Helical" evidence="11">
    <location>
        <begin position="209"/>
        <end position="231"/>
    </location>
</feature>
<evidence type="ECO:0000313" key="13">
    <source>
        <dbReference type="EMBL" id="AHX11574.1"/>
    </source>
</evidence>
<dbReference type="PANTHER" id="PTHR11403:SF7">
    <property type="entry name" value="CYTOCHROME C OXIDASE SUBUNIT 3"/>
    <property type="match status" value="1"/>
</dbReference>
<evidence type="ECO:0000256" key="1">
    <source>
        <dbReference type="ARBA" id="ARBA00004141"/>
    </source>
</evidence>
<dbReference type="KEGG" id="nhm:NHE_0639"/>